<reference evidence="1" key="1">
    <citation type="submission" date="2009-08" db="EMBL/GenBank/DDBJ databases">
        <title>Complete sequence of plasmid of Methanocaldococcus fervens AG86.</title>
        <authorList>
            <consortium name="US DOE Joint Genome Institute"/>
            <person name="Lucas S."/>
            <person name="Copeland A."/>
            <person name="Lapidus A."/>
            <person name="Glavina del Rio T."/>
            <person name="Tice H."/>
            <person name="Bruce D."/>
            <person name="Goodwin L."/>
            <person name="Pitluck S."/>
            <person name="Chertkov O."/>
            <person name="Detter J.C."/>
            <person name="Han C."/>
            <person name="Tapia R."/>
            <person name="Larimer F."/>
            <person name="Land M."/>
            <person name="Hauser L."/>
            <person name="Kyrpides N."/>
            <person name="Ovchinnikova G."/>
            <person name="Lupa-Sieprawska M."/>
            <person name="Whitman W.B."/>
        </authorList>
    </citation>
    <scope>NUCLEOTIDE SEQUENCE [LARGE SCALE GENOMIC DNA]</scope>
    <source>
        <strain evidence="1">AG86</strain>
        <plasmid evidence="1">pMEFER01</plasmid>
    </source>
</reference>
<dbReference type="Proteomes" id="UP000001495">
    <property type="component" value="Plasmid pMEFER01"/>
</dbReference>
<sequence>MAEINSTKVKVLARNIVRFTNMLDNNHIGKGAYRITIEALLNEIKHEISKLPK</sequence>
<dbReference type="AlphaFoldDB" id="C7P9Q3"/>
<dbReference type="KEGG" id="mfe:Mefer_1607"/>
<geneLocation type="plasmid" evidence="1 2">
    <name>pMEFER01</name>
</geneLocation>
<organism evidence="1 2">
    <name type="scientific">Methanocaldococcus fervens (strain DSM 4213 / JCM 15782 / AG86)</name>
    <name type="common">Methanococcus fervens</name>
    <dbReference type="NCBI Taxonomy" id="573064"/>
    <lineage>
        <taxon>Archaea</taxon>
        <taxon>Methanobacteriati</taxon>
        <taxon>Methanobacteriota</taxon>
        <taxon>Methanomada group</taxon>
        <taxon>Methanococci</taxon>
        <taxon>Methanococcales</taxon>
        <taxon>Methanocaldococcaceae</taxon>
        <taxon>Methanocaldococcus</taxon>
    </lineage>
</organism>
<keyword evidence="2" id="KW-1185">Reference proteome</keyword>
<keyword evidence="1" id="KW-0614">Plasmid</keyword>
<evidence type="ECO:0000313" key="2">
    <source>
        <dbReference type="Proteomes" id="UP000001495"/>
    </source>
</evidence>
<dbReference type="HOGENOM" id="CLU_3057095_0_0_2"/>
<dbReference type="EMBL" id="CP001697">
    <property type="protein sequence ID" value="ACV25410.1"/>
    <property type="molecule type" value="Genomic_DNA"/>
</dbReference>
<dbReference type="GeneID" id="43321642"/>
<accession>C7P9Q3</accession>
<dbReference type="RefSeq" id="WP_012795054.1">
    <property type="nucleotide sequence ID" value="NC_013157.1"/>
</dbReference>
<name>C7P9Q3_METFA</name>
<proteinExistence type="predicted"/>
<protein>
    <submittedName>
        <fullName evidence="1">Uncharacterized protein</fullName>
    </submittedName>
</protein>
<gene>
    <name evidence="1" type="ORF">Mefer_1607</name>
</gene>
<evidence type="ECO:0000313" key="1">
    <source>
        <dbReference type="EMBL" id="ACV25410.1"/>
    </source>
</evidence>